<dbReference type="STRING" id="574566.I0Z4J2"/>
<comment type="caution">
    <text evidence="3">The sequence shown here is derived from an EMBL/GenBank/DDBJ whole genome shotgun (WGS) entry which is preliminary data.</text>
</comment>
<dbReference type="eggNOG" id="ENOG502RRDJ">
    <property type="taxonomic scope" value="Eukaryota"/>
</dbReference>
<proteinExistence type="predicted"/>
<dbReference type="GeneID" id="17043563"/>
<reference evidence="3 4" key="1">
    <citation type="journal article" date="2012" name="Genome Biol.">
        <title>The genome of the polar eukaryotic microalga coccomyxa subellipsoidea reveals traits of cold adaptation.</title>
        <authorList>
            <person name="Blanc G."/>
            <person name="Agarkova I."/>
            <person name="Grimwood J."/>
            <person name="Kuo A."/>
            <person name="Brueggeman A."/>
            <person name="Dunigan D."/>
            <person name="Gurnon J."/>
            <person name="Ladunga I."/>
            <person name="Lindquist E."/>
            <person name="Lucas S."/>
            <person name="Pangilinan J."/>
            <person name="Proschold T."/>
            <person name="Salamov A."/>
            <person name="Schmutz J."/>
            <person name="Weeks D."/>
            <person name="Yamada T."/>
            <person name="Claverie J.M."/>
            <person name="Grigoriev I."/>
            <person name="Van Etten J."/>
            <person name="Lomsadze A."/>
            <person name="Borodovsky M."/>
        </authorList>
    </citation>
    <scope>NUCLEOTIDE SEQUENCE [LARGE SCALE GENOMIC DNA]</scope>
    <source>
        <strain evidence="3 4">C-169</strain>
    </source>
</reference>
<dbReference type="KEGG" id="csl:COCSUDRAFT_65305"/>
<dbReference type="EMBL" id="AGSI01000004">
    <property type="protein sequence ID" value="EIE25561.1"/>
    <property type="molecule type" value="Genomic_DNA"/>
</dbReference>
<organism evidence="3 4">
    <name type="scientific">Coccomyxa subellipsoidea (strain C-169)</name>
    <name type="common">Green microalga</name>
    <dbReference type="NCBI Taxonomy" id="574566"/>
    <lineage>
        <taxon>Eukaryota</taxon>
        <taxon>Viridiplantae</taxon>
        <taxon>Chlorophyta</taxon>
        <taxon>core chlorophytes</taxon>
        <taxon>Trebouxiophyceae</taxon>
        <taxon>Trebouxiophyceae incertae sedis</taxon>
        <taxon>Coccomyxaceae</taxon>
        <taxon>Coccomyxa</taxon>
        <taxon>Coccomyxa subellipsoidea</taxon>
    </lineage>
</organism>
<evidence type="ECO:0000256" key="1">
    <source>
        <dbReference type="SAM" id="MobiDB-lite"/>
    </source>
</evidence>
<dbReference type="InterPro" id="IPR015671">
    <property type="entry name" value="GSCR1_dom"/>
</dbReference>
<feature type="region of interest" description="Disordered" evidence="1">
    <location>
        <begin position="189"/>
        <end position="279"/>
    </location>
</feature>
<name>I0Z4J2_COCSC</name>
<accession>I0Z4J2</accession>
<dbReference type="Pfam" id="PF15249">
    <property type="entry name" value="GLTSCR1"/>
    <property type="match status" value="1"/>
</dbReference>
<evidence type="ECO:0000313" key="3">
    <source>
        <dbReference type="EMBL" id="EIE25561.1"/>
    </source>
</evidence>
<dbReference type="AlphaFoldDB" id="I0Z4J2"/>
<feature type="domain" description="GLTSCR protein conserved" evidence="2">
    <location>
        <begin position="45"/>
        <end position="153"/>
    </location>
</feature>
<feature type="region of interest" description="Disordered" evidence="1">
    <location>
        <begin position="1"/>
        <end position="27"/>
    </location>
</feature>
<keyword evidence="4" id="KW-1185">Reference proteome</keyword>
<dbReference type="RefSeq" id="XP_005650105.1">
    <property type="nucleotide sequence ID" value="XM_005650048.1"/>
</dbReference>
<evidence type="ECO:0000313" key="4">
    <source>
        <dbReference type="Proteomes" id="UP000007264"/>
    </source>
</evidence>
<protein>
    <recommendedName>
        <fullName evidence="2">GLTSCR protein conserved domain-containing protein</fullName>
    </recommendedName>
</protein>
<sequence length="279" mass="30343">MTQLTVTNSNLPTSSQGTAPTFQYQQTAPVSTKRQQDYIHEDIFRLLNPDCNRAFSSFEDAVDRLLPFHMLGAEETERADFEEAETLSTGGLLLSRHEAWQELCLQKSMQYADELNSLGKKLQEIVEQRRLPGHPRPEEEIYLSKLSAEADKAVSDGIRAEAQRKAAEQLEAIRQRNLEAERVLKEANERMKAEQAQASGVAGPVQEPGAEQSLPAQASGQQQPQPEAAGATGSAAPAAPAPELGTAAAPGLAPMPQVKQEPPMAPEPEPEPGGWSGWQ</sequence>
<gene>
    <name evidence="3" type="ORF">COCSUDRAFT_65305</name>
</gene>
<dbReference type="OrthoDB" id="2556847at2759"/>
<dbReference type="Proteomes" id="UP000007264">
    <property type="component" value="Unassembled WGS sequence"/>
</dbReference>
<feature type="compositionally biased region" description="Low complexity" evidence="1">
    <location>
        <begin position="215"/>
        <end position="254"/>
    </location>
</feature>
<evidence type="ECO:0000259" key="2">
    <source>
        <dbReference type="Pfam" id="PF15249"/>
    </source>
</evidence>